<evidence type="ECO:0000256" key="2">
    <source>
        <dbReference type="ARBA" id="ARBA00006772"/>
    </source>
</evidence>
<evidence type="ECO:0000256" key="6">
    <source>
        <dbReference type="SAM" id="Phobius"/>
    </source>
</evidence>
<name>A0AAN8ITB1_TRICO</name>
<dbReference type="GO" id="GO:0015141">
    <property type="term" value="F:succinate transmembrane transporter activity"/>
    <property type="evidence" value="ECO:0007669"/>
    <property type="project" value="TreeGrafter"/>
</dbReference>
<dbReference type="PANTHER" id="PTHR10283:SF77">
    <property type="entry name" value="PROTEIN CBG18085"/>
    <property type="match status" value="1"/>
</dbReference>
<evidence type="ECO:0000313" key="7">
    <source>
        <dbReference type="EMBL" id="KAK5985186.1"/>
    </source>
</evidence>
<dbReference type="Proteomes" id="UP001331761">
    <property type="component" value="Unassembled WGS sequence"/>
</dbReference>
<proteinExistence type="inferred from homology"/>
<organism evidence="7 8">
    <name type="scientific">Trichostrongylus colubriformis</name>
    <name type="common">Black scour worm</name>
    <dbReference type="NCBI Taxonomy" id="6319"/>
    <lineage>
        <taxon>Eukaryota</taxon>
        <taxon>Metazoa</taxon>
        <taxon>Ecdysozoa</taxon>
        <taxon>Nematoda</taxon>
        <taxon>Chromadorea</taxon>
        <taxon>Rhabditida</taxon>
        <taxon>Rhabditina</taxon>
        <taxon>Rhabditomorpha</taxon>
        <taxon>Strongyloidea</taxon>
        <taxon>Trichostrongylidae</taxon>
        <taxon>Trichostrongylus</taxon>
    </lineage>
</organism>
<evidence type="ECO:0000256" key="5">
    <source>
        <dbReference type="ARBA" id="ARBA00023136"/>
    </source>
</evidence>
<evidence type="ECO:0000256" key="3">
    <source>
        <dbReference type="ARBA" id="ARBA00022692"/>
    </source>
</evidence>
<reference evidence="7 8" key="1">
    <citation type="submission" date="2019-10" db="EMBL/GenBank/DDBJ databases">
        <title>Assembly and Annotation for the nematode Trichostrongylus colubriformis.</title>
        <authorList>
            <person name="Martin J."/>
        </authorList>
    </citation>
    <scope>NUCLEOTIDE SEQUENCE [LARGE SCALE GENOMIC DNA]</scope>
    <source>
        <strain evidence="7">G859</strain>
        <tissue evidence="7">Whole worm</tissue>
    </source>
</reference>
<dbReference type="Pfam" id="PF00939">
    <property type="entry name" value="Na_sulph_symp"/>
    <property type="match status" value="1"/>
</dbReference>
<sequence length="215" mass="24763">FYPGEDTGISYLSWMAFALPPMIGYMFSSWIIVQITFLGMRHVFRVFEPSAKEEAVDERYIHEAVRTAYSKLGPITFAEKSTLVIFILTVTSWITSDPKVIDGWATFFKRFGLPEPSDSVMWSDELLGNGNGYVKTGPFKNWDTNVLMPLSQIPVKKLYRSTGGREQDRLMTPRDIEWITSRKNYSQLTFCHDKTFESMHGLSHVWVGGFMFVIR</sequence>
<dbReference type="GO" id="GO:0015137">
    <property type="term" value="F:citrate transmembrane transporter activity"/>
    <property type="evidence" value="ECO:0007669"/>
    <property type="project" value="TreeGrafter"/>
</dbReference>
<comment type="similarity">
    <text evidence="2">Belongs to the SLC13A/DASS transporter (TC 2.A.47) family. NADC subfamily.</text>
</comment>
<evidence type="ECO:0000256" key="1">
    <source>
        <dbReference type="ARBA" id="ARBA00004141"/>
    </source>
</evidence>
<dbReference type="GO" id="GO:0005886">
    <property type="term" value="C:plasma membrane"/>
    <property type="evidence" value="ECO:0007669"/>
    <property type="project" value="TreeGrafter"/>
</dbReference>
<feature type="transmembrane region" description="Helical" evidence="6">
    <location>
        <begin position="12"/>
        <end position="33"/>
    </location>
</feature>
<evidence type="ECO:0000313" key="8">
    <source>
        <dbReference type="Proteomes" id="UP001331761"/>
    </source>
</evidence>
<protein>
    <submittedName>
        <fullName evidence="7">Uncharacterized protein</fullName>
    </submittedName>
</protein>
<dbReference type="EMBL" id="WIXE01002015">
    <property type="protein sequence ID" value="KAK5985186.1"/>
    <property type="molecule type" value="Genomic_DNA"/>
</dbReference>
<dbReference type="SUPFAM" id="SSF48056">
    <property type="entry name" value="Di-copper centre-containing domain"/>
    <property type="match status" value="1"/>
</dbReference>
<keyword evidence="5 6" id="KW-0472">Membrane</keyword>
<keyword evidence="3 6" id="KW-0812">Transmembrane</keyword>
<dbReference type="InterPro" id="IPR001898">
    <property type="entry name" value="SLC13A/DASS"/>
</dbReference>
<dbReference type="Gene3D" id="1.10.1280.10">
    <property type="entry name" value="Di-copper center containing domain from catechol oxidase"/>
    <property type="match status" value="1"/>
</dbReference>
<dbReference type="InterPro" id="IPR008922">
    <property type="entry name" value="Di-copper_centre_dom_sf"/>
</dbReference>
<comment type="caution">
    <text evidence="7">The sequence shown here is derived from an EMBL/GenBank/DDBJ whole genome shotgun (WGS) entry which is preliminary data.</text>
</comment>
<gene>
    <name evidence="7" type="ORF">GCK32_015901</name>
</gene>
<evidence type="ECO:0000256" key="4">
    <source>
        <dbReference type="ARBA" id="ARBA00022989"/>
    </source>
</evidence>
<comment type="subcellular location">
    <subcellularLocation>
        <location evidence="1">Membrane</location>
        <topology evidence="1">Multi-pass membrane protein</topology>
    </subcellularLocation>
</comment>
<feature type="non-terminal residue" evidence="7">
    <location>
        <position position="1"/>
    </location>
</feature>
<keyword evidence="4 6" id="KW-1133">Transmembrane helix</keyword>
<accession>A0AAN8ITB1</accession>
<keyword evidence="8" id="KW-1185">Reference proteome</keyword>
<dbReference type="PANTHER" id="PTHR10283">
    <property type="entry name" value="SOLUTE CARRIER FAMILY 13 MEMBER"/>
    <property type="match status" value="1"/>
</dbReference>
<dbReference type="AlphaFoldDB" id="A0AAN8ITB1"/>